<dbReference type="Pfam" id="PF00072">
    <property type="entry name" value="Response_reg"/>
    <property type="match status" value="1"/>
</dbReference>
<dbReference type="RefSeq" id="WP_188910150.1">
    <property type="nucleotide sequence ID" value="NZ_BMIQ01000005.1"/>
</dbReference>
<dbReference type="PANTHER" id="PTHR44591:SF24">
    <property type="entry name" value="PROTEIN-GLUTAMATE METHYLESTERASE_PROTEIN-GLUTAMINE GLUTAMINASE 1"/>
    <property type="match status" value="1"/>
</dbReference>
<evidence type="ECO:0000313" key="5">
    <source>
        <dbReference type="EMBL" id="GGE10178.1"/>
    </source>
</evidence>
<sequence length="143" mass="14718">MRDGGMQGPSAVESSGSGGPTPRVLIVEDDYFAAKDTAQALRAAGYRVVGPVPDTENALRILAEGGVDAALLDIRLGEGNSFGLAKALKRQGVPVAFLSGLAKRALPPDLADLPVFDKPADLQAVAGIVAAILRRDTPAQAIM</sequence>
<evidence type="ECO:0000313" key="6">
    <source>
        <dbReference type="Proteomes" id="UP000644699"/>
    </source>
</evidence>
<dbReference type="EMBL" id="BMIQ01000005">
    <property type="protein sequence ID" value="GGE10178.1"/>
    <property type="molecule type" value="Genomic_DNA"/>
</dbReference>
<dbReference type="AlphaFoldDB" id="A0A917E769"/>
<comment type="caution">
    <text evidence="5">The sequence shown here is derived from an EMBL/GenBank/DDBJ whole genome shotgun (WGS) entry which is preliminary data.</text>
</comment>
<keyword evidence="1 2" id="KW-0597">Phosphoprotein</keyword>
<organism evidence="5 6">
    <name type="scientific">Aureimonas endophytica</name>
    <dbReference type="NCBI Taxonomy" id="2027858"/>
    <lineage>
        <taxon>Bacteria</taxon>
        <taxon>Pseudomonadati</taxon>
        <taxon>Pseudomonadota</taxon>
        <taxon>Alphaproteobacteria</taxon>
        <taxon>Hyphomicrobiales</taxon>
        <taxon>Aurantimonadaceae</taxon>
        <taxon>Aureimonas</taxon>
    </lineage>
</organism>
<feature type="domain" description="Response regulatory" evidence="4">
    <location>
        <begin position="23"/>
        <end position="133"/>
    </location>
</feature>
<dbReference type="PANTHER" id="PTHR44591">
    <property type="entry name" value="STRESS RESPONSE REGULATOR PROTEIN 1"/>
    <property type="match status" value="1"/>
</dbReference>
<evidence type="ECO:0000259" key="4">
    <source>
        <dbReference type="PROSITE" id="PS50110"/>
    </source>
</evidence>
<reference evidence="5" key="2">
    <citation type="submission" date="2020-09" db="EMBL/GenBank/DDBJ databases">
        <authorList>
            <person name="Sun Q."/>
            <person name="Zhou Y."/>
        </authorList>
    </citation>
    <scope>NUCLEOTIDE SEQUENCE</scope>
    <source>
        <strain evidence="5">CGMCC 1.15367</strain>
    </source>
</reference>
<dbReference type="InterPro" id="IPR050595">
    <property type="entry name" value="Bact_response_regulator"/>
</dbReference>
<evidence type="ECO:0000256" key="2">
    <source>
        <dbReference type="PROSITE-ProRule" id="PRU00169"/>
    </source>
</evidence>
<evidence type="ECO:0000256" key="1">
    <source>
        <dbReference type="ARBA" id="ARBA00022553"/>
    </source>
</evidence>
<dbReference type="GO" id="GO:0000160">
    <property type="term" value="P:phosphorelay signal transduction system"/>
    <property type="evidence" value="ECO:0007669"/>
    <property type="project" value="InterPro"/>
</dbReference>
<feature type="region of interest" description="Disordered" evidence="3">
    <location>
        <begin position="1"/>
        <end position="21"/>
    </location>
</feature>
<keyword evidence="6" id="KW-1185">Reference proteome</keyword>
<name>A0A917E769_9HYPH</name>
<dbReference type="Gene3D" id="3.40.50.2300">
    <property type="match status" value="1"/>
</dbReference>
<dbReference type="SUPFAM" id="SSF52172">
    <property type="entry name" value="CheY-like"/>
    <property type="match status" value="1"/>
</dbReference>
<dbReference type="PROSITE" id="PS50110">
    <property type="entry name" value="RESPONSE_REGULATORY"/>
    <property type="match status" value="1"/>
</dbReference>
<feature type="modified residue" description="4-aspartylphosphate" evidence="2">
    <location>
        <position position="73"/>
    </location>
</feature>
<dbReference type="Proteomes" id="UP000644699">
    <property type="component" value="Unassembled WGS sequence"/>
</dbReference>
<gene>
    <name evidence="5" type="ORF">GCM10011390_31510</name>
</gene>
<dbReference type="InterPro" id="IPR011006">
    <property type="entry name" value="CheY-like_superfamily"/>
</dbReference>
<protein>
    <submittedName>
        <fullName evidence="5">Response regulator</fullName>
    </submittedName>
</protein>
<evidence type="ECO:0000256" key="3">
    <source>
        <dbReference type="SAM" id="MobiDB-lite"/>
    </source>
</evidence>
<accession>A0A917E769</accession>
<dbReference type="InterPro" id="IPR001789">
    <property type="entry name" value="Sig_transdc_resp-reg_receiver"/>
</dbReference>
<proteinExistence type="predicted"/>
<reference evidence="5" key="1">
    <citation type="journal article" date="2014" name="Int. J. Syst. Evol. Microbiol.">
        <title>Complete genome sequence of Corynebacterium casei LMG S-19264T (=DSM 44701T), isolated from a smear-ripened cheese.</title>
        <authorList>
            <consortium name="US DOE Joint Genome Institute (JGI-PGF)"/>
            <person name="Walter F."/>
            <person name="Albersmeier A."/>
            <person name="Kalinowski J."/>
            <person name="Ruckert C."/>
        </authorList>
    </citation>
    <scope>NUCLEOTIDE SEQUENCE</scope>
    <source>
        <strain evidence="5">CGMCC 1.15367</strain>
    </source>
</reference>
<dbReference type="SMART" id="SM00448">
    <property type="entry name" value="REC"/>
    <property type="match status" value="1"/>
</dbReference>